<evidence type="ECO:0000313" key="1">
    <source>
        <dbReference type="EMBL" id="AEW45375.1"/>
    </source>
</evidence>
<keyword evidence="2" id="KW-1185">Reference proteome</keyword>
<organism evidence="1 2">
    <name type="scientific">Mycoplasma haemocanis (strain Illinois)</name>
    <dbReference type="NCBI Taxonomy" id="1111676"/>
    <lineage>
        <taxon>Bacteria</taxon>
        <taxon>Bacillati</taxon>
        <taxon>Mycoplasmatota</taxon>
        <taxon>Mollicutes</taxon>
        <taxon>Mycoplasmataceae</taxon>
        <taxon>Mycoplasma</taxon>
    </lineage>
</organism>
<dbReference type="Proteomes" id="UP000009135">
    <property type="component" value="Chromosome"/>
</dbReference>
<accession>H6N6V3</accession>
<name>H6N6V3_MYCHN</name>
<dbReference type="AlphaFoldDB" id="H6N6V3"/>
<protein>
    <submittedName>
        <fullName evidence="1">Uncharacterized protein</fullName>
    </submittedName>
</protein>
<evidence type="ECO:0000313" key="2">
    <source>
        <dbReference type="Proteomes" id="UP000009135"/>
    </source>
</evidence>
<gene>
    <name evidence="1" type="ordered locus">MHC_02555</name>
</gene>
<proteinExistence type="predicted"/>
<dbReference type="KEGG" id="mhe:MHC_02555"/>
<dbReference type="HOGENOM" id="CLU_3120043_0_0_14"/>
<sequence>MGTGALDTWYFYPKRQEHRDIVKSWSSKYELEPYMKDLIFTEFETYCQKG</sequence>
<dbReference type="EMBL" id="CP003199">
    <property type="protein sequence ID" value="AEW45375.1"/>
    <property type="molecule type" value="Genomic_DNA"/>
</dbReference>
<dbReference type="STRING" id="1111676.MHC_02555"/>
<reference evidence="1 2" key="1">
    <citation type="journal article" date="2012" name="J. Bacteriol.">
        <title>Complete genome sequence of Mycoplasma haemocanis strain Illinois.</title>
        <authorList>
            <person name="do Nascimento N.C."/>
            <person name="Guimaraes A.M."/>
            <person name="Santos A.P."/>
            <person name="Sanmiguel P.J."/>
            <person name="Messick J.B."/>
        </authorList>
    </citation>
    <scope>NUCLEOTIDE SEQUENCE [LARGE SCALE GENOMIC DNA]</scope>
    <source>
        <strain evidence="1 2">Illinois</strain>
    </source>
</reference>